<proteinExistence type="predicted"/>
<name>A0AAV2I1Z7_LYMST</name>
<accession>A0AAV2I1Z7</accession>
<sequence length="295" mass="31978">MSIVVGGGTGFIGRQLARLGQSKGFKVISVSRKAGPNRLTWNDISRNGLPEDCVAVVSMSGEPILQPFKKWTDDFKSQLKESRVEKTKLLCQAICSSSKPPKAFVSLSGVGYYKPDPNKEYTESDVVEPFDFLSQLTKEWEAAAKLPAQVPTRSVIVRTGVVVGKEGGVIQNIKTPFSLGLGGPIGSGKQWFPWIHVEDMAGIILHAVENDRVSGILNGTAPNPVRSGEFTKAYASALFRPHLIPLPSFAVNAMFGQEGGTILLEGQKVLPKRTLEAGYKFKYPTIELACKQVAS</sequence>
<dbReference type="EMBL" id="CAXITT010000366">
    <property type="protein sequence ID" value="CAL1539997.1"/>
    <property type="molecule type" value="Genomic_DNA"/>
</dbReference>
<evidence type="ECO:0008006" key="5">
    <source>
        <dbReference type="Google" id="ProtNLM"/>
    </source>
</evidence>
<dbReference type="SUPFAM" id="SSF51735">
    <property type="entry name" value="NAD(P)-binding Rossmann-fold domains"/>
    <property type="match status" value="1"/>
</dbReference>
<feature type="domain" description="DUF1731" evidence="2">
    <location>
        <begin position="246"/>
        <end position="292"/>
    </location>
</feature>
<dbReference type="InterPro" id="IPR036291">
    <property type="entry name" value="NAD(P)-bd_dom_sf"/>
</dbReference>
<protein>
    <recommendedName>
        <fullName evidence="5">Epimerase family protein SDR39U1</fullName>
    </recommendedName>
</protein>
<feature type="domain" description="NAD-dependent epimerase/dehydratase" evidence="1">
    <location>
        <begin position="3"/>
        <end position="211"/>
    </location>
</feature>
<gene>
    <name evidence="3" type="ORF">GSLYS_00013730001</name>
</gene>
<dbReference type="Pfam" id="PF01370">
    <property type="entry name" value="Epimerase"/>
    <property type="match status" value="1"/>
</dbReference>
<evidence type="ECO:0000313" key="4">
    <source>
        <dbReference type="Proteomes" id="UP001497497"/>
    </source>
</evidence>
<dbReference type="InterPro" id="IPR010099">
    <property type="entry name" value="SDR39U1"/>
</dbReference>
<dbReference type="Proteomes" id="UP001497497">
    <property type="component" value="Unassembled WGS sequence"/>
</dbReference>
<dbReference type="PANTHER" id="PTHR11092">
    <property type="entry name" value="SUGAR NUCLEOTIDE EPIMERASE RELATED"/>
    <property type="match status" value="1"/>
</dbReference>
<dbReference type="InterPro" id="IPR001509">
    <property type="entry name" value="Epimerase_deHydtase"/>
</dbReference>
<dbReference type="PANTHER" id="PTHR11092:SF0">
    <property type="entry name" value="EPIMERASE FAMILY PROTEIN SDR39U1"/>
    <property type="match status" value="1"/>
</dbReference>
<comment type="caution">
    <text evidence="3">The sequence shown here is derived from an EMBL/GenBank/DDBJ whole genome shotgun (WGS) entry which is preliminary data.</text>
</comment>
<dbReference type="NCBIfam" id="TIGR01777">
    <property type="entry name" value="yfcH"/>
    <property type="match status" value="1"/>
</dbReference>
<dbReference type="Gene3D" id="3.40.50.720">
    <property type="entry name" value="NAD(P)-binding Rossmann-like Domain"/>
    <property type="match status" value="1"/>
</dbReference>
<evidence type="ECO:0000313" key="3">
    <source>
        <dbReference type="EMBL" id="CAL1539997.1"/>
    </source>
</evidence>
<keyword evidence="4" id="KW-1185">Reference proteome</keyword>
<evidence type="ECO:0000259" key="2">
    <source>
        <dbReference type="Pfam" id="PF08338"/>
    </source>
</evidence>
<evidence type="ECO:0000259" key="1">
    <source>
        <dbReference type="Pfam" id="PF01370"/>
    </source>
</evidence>
<organism evidence="3 4">
    <name type="scientific">Lymnaea stagnalis</name>
    <name type="common">Great pond snail</name>
    <name type="synonym">Helix stagnalis</name>
    <dbReference type="NCBI Taxonomy" id="6523"/>
    <lineage>
        <taxon>Eukaryota</taxon>
        <taxon>Metazoa</taxon>
        <taxon>Spiralia</taxon>
        <taxon>Lophotrochozoa</taxon>
        <taxon>Mollusca</taxon>
        <taxon>Gastropoda</taxon>
        <taxon>Heterobranchia</taxon>
        <taxon>Euthyneura</taxon>
        <taxon>Panpulmonata</taxon>
        <taxon>Hygrophila</taxon>
        <taxon>Lymnaeoidea</taxon>
        <taxon>Lymnaeidae</taxon>
        <taxon>Lymnaea</taxon>
    </lineage>
</organism>
<dbReference type="AlphaFoldDB" id="A0AAV2I1Z7"/>
<dbReference type="InterPro" id="IPR013549">
    <property type="entry name" value="DUF1731"/>
</dbReference>
<reference evidence="3 4" key="1">
    <citation type="submission" date="2024-04" db="EMBL/GenBank/DDBJ databases">
        <authorList>
            <consortium name="Genoscope - CEA"/>
            <person name="William W."/>
        </authorList>
    </citation>
    <scope>NUCLEOTIDE SEQUENCE [LARGE SCALE GENOMIC DNA]</scope>
</reference>
<dbReference type="Pfam" id="PF08338">
    <property type="entry name" value="DUF1731"/>
    <property type="match status" value="1"/>
</dbReference>